<sequence length="218" mass="22390">MPEQSQFVGNSVEELLVSLAEGVREAQMALNSGPLVDPSGRPLTSYQLPFLDFTIQVTMETKSGAGGRPVALMFLPKAADSKDQSVRSTISGRLVATPPGEGLPVPRITIDTAGNIGGKAAITLTVSNSAGETLANQPVELNIDDRDSDLLSKARGTNGMTRLPGTRLAAALLTTDAAGKASTVLEIADQQAGKGVVVVVASIGPFSARAAIPVELVG</sequence>
<evidence type="ECO:0000313" key="1">
    <source>
        <dbReference type="EMBL" id="QMW22855.1"/>
    </source>
</evidence>
<organism evidence="1 2">
    <name type="scientific">Sandaracinobacteroides saxicola</name>
    <dbReference type="NCBI Taxonomy" id="2759707"/>
    <lineage>
        <taxon>Bacteria</taxon>
        <taxon>Pseudomonadati</taxon>
        <taxon>Pseudomonadota</taxon>
        <taxon>Alphaproteobacteria</taxon>
        <taxon>Sphingomonadales</taxon>
        <taxon>Sphingosinicellaceae</taxon>
        <taxon>Sandaracinobacteroides</taxon>
    </lineage>
</organism>
<proteinExistence type="predicted"/>
<dbReference type="KEGG" id="sand:H3309_16420"/>
<protein>
    <submittedName>
        <fullName evidence="1">Uncharacterized protein</fullName>
    </submittedName>
</protein>
<dbReference type="Proteomes" id="UP000515292">
    <property type="component" value="Chromosome"/>
</dbReference>
<dbReference type="RefSeq" id="WP_182296148.1">
    <property type="nucleotide sequence ID" value="NZ_CP059851.1"/>
</dbReference>
<reference evidence="1 2" key="1">
    <citation type="submission" date="2020-07" db="EMBL/GenBank/DDBJ databases">
        <title>Complete genome sequence for Sandaracinobacter sp. M6.</title>
        <authorList>
            <person name="Tang Y."/>
            <person name="Liu Q."/>
            <person name="Guo Z."/>
            <person name="Lei P."/>
            <person name="Huang B."/>
        </authorList>
    </citation>
    <scope>NUCLEOTIDE SEQUENCE [LARGE SCALE GENOMIC DNA]</scope>
    <source>
        <strain evidence="1 2">M6</strain>
    </source>
</reference>
<accession>A0A7G5IHL3</accession>
<dbReference type="EMBL" id="CP059851">
    <property type="protein sequence ID" value="QMW22855.1"/>
    <property type="molecule type" value="Genomic_DNA"/>
</dbReference>
<keyword evidence="2" id="KW-1185">Reference proteome</keyword>
<dbReference type="Gene3D" id="2.60.40.10">
    <property type="entry name" value="Immunoglobulins"/>
    <property type="match status" value="1"/>
</dbReference>
<gene>
    <name evidence="1" type="ORF">H3309_16420</name>
</gene>
<name>A0A7G5IHL3_9SPHN</name>
<dbReference type="InterPro" id="IPR013783">
    <property type="entry name" value="Ig-like_fold"/>
</dbReference>
<evidence type="ECO:0000313" key="2">
    <source>
        <dbReference type="Proteomes" id="UP000515292"/>
    </source>
</evidence>
<dbReference type="AlphaFoldDB" id="A0A7G5IHL3"/>